<evidence type="ECO:0000313" key="2">
    <source>
        <dbReference type="EMBL" id="KKL92870.1"/>
    </source>
</evidence>
<accession>A0A0F9IGH5</accession>
<dbReference type="AlphaFoldDB" id="A0A0F9IGH5"/>
<gene>
    <name evidence="2" type="ORF">LCGC14_1880370</name>
</gene>
<keyword evidence="1" id="KW-1133">Transmembrane helix</keyword>
<reference evidence="2" key="1">
    <citation type="journal article" date="2015" name="Nature">
        <title>Complex archaea that bridge the gap between prokaryotes and eukaryotes.</title>
        <authorList>
            <person name="Spang A."/>
            <person name="Saw J.H."/>
            <person name="Jorgensen S.L."/>
            <person name="Zaremba-Niedzwiedzka K."/>
            <person name="Martijn J."/>
            <person name="Lind A.E."/>
            <person name="van Eijk R."/>
            <person name="Schleper C."/>
            <person name="Guy L."/>
            <person name="Ettema T.J."/>
        </authorList>
    </citation>
    <scope>NUCLEOTIDE SEQUENCE</scope>
</reference>
<dbReference type="EMBL" id="LAZR01019349">
    <property type="protein sequence ID" value="KKL92870.1"/>
    <property type="molecule type" value="Genomic_DNA"/>
</dbReference>
<sequence>MDNEAKFLQAEKTAVKIAETLKKLRSETESYQDTQRNLSAVRKDLTHLIQSTEDAVKGSQEVISLLKEIGGPEIFQKLDDLKNVTSEMLQHQTGKISKLKTFVVITFSVSLIAVIIEILDILLKYF</sequence>
<keyword evidence="1" id="KW-0472">Membrane</keyword>
<proteinExistence type="predicted"/>
<organism evidence="2">
    <name type="scientific">marine sediment metagenome</name>
    <dbReference type="NCBI Taxonomy" id="412755"/>
    <lineage>
        <taxon>unclassified sequences</taxon>
        <taxon>metagenomes</taxon>
        <taxon>ecological metagenomes</taxon>
    </lineage>
</organism>
<feature type="transmembrane region" description="Helical" evidence="1">
    <location>
        <begin position="102"/>
        <end position="123"/>
    </location>
</feature>
<protein>
    <submittedName>
        <fullName evidence="2">Uncharacterized protein</fullName>
    </submittedName>
</protein>
<name>A0A0F9IGH5_9ZZZZ</name>
<comment type="caution">
    <text evidence="2">The sequence shown here is derived from an EMBL/GenBank/DDBJ whole genome shotgun (WGS) entry which is preliminary data.</text>
</comment>
<keyword evidence="1" id="KW-0812">Transmembrane</keyword>
<evidence type="ECO:0000256" key="1">
    <source>
        <dbReference type="SAM" id="Phobius"/>
    </source>
</evidence>